<gene>
    <name evidence="2" type="ORF">CLO192961_LOCUS258935</name>
</gene>
<dbReference type="EMBL" id="CABFNS010000800">
    <property type="protein sequence ID" value="VUC29382.1"/>
    <property type="molecule type" value="Genomic_DNA"/>
</dbReference>
<evidence type="ECO:0000313" key="2">
    <source>
        <dbReference type="EMBL" id="VUC29382.1"/>
    </source>
</evidence>
<comment type="caution">
    <text evidence="2">The sequence shown here is derived from an EMBL/GenBank/DDBJ whole genome shotgun (WGS) entry which is preliminary data.</text>
</comment>
<keyword evidence="3" id="KW-1185">Reference proteome</keyword>
<sequence length="433" mass="49329">MVAFQPRFKTLNSHHFPGSQAARNNDSFHFFPRLPAEIKLQIWKLVYVPCRRLITIRLTDPSAAPEQPDPYGSYEEMVGSTDFADFNLWNDKPNPSIQDIWKVSIDQEPRRNPLMQISRECRQLAKQQFRLPLCSNPNSDMPQPTLWLDPENDYIFIAQFDVPTLTFISFINHMRVSDPHGKGLLHIAFDSRCRESLRGLEALSREAVFSENTLKTFREAIFGLQSIWFIHLLGSDSRIMAGALSGTGNNAMGLNRSIPIFPRAVEFDLFNSDPRPIQASLQIQTVWNDPKKPVEAWLRMERMLGFDRRKVGGDTSAPFTSPNSTISHLLAMSGRKGSTSDGYCEVSCSQTMDLALRIEQEMVDRMADGCEYLREIREMEPMESKRNLLSAAGFWIFPEGTFDTLVETPRYAGKAYQDLTGHQPALGLFELPR</sequence>
<dbReference type="Proteomes" id="UP000766486">
    <property type="component" value="Unassembled WGS sequence"/>
</dbReference>
<reference evidence="2 3" key="1">
    <citation type="submission" date="2019-06" db="EMBL/GenBank/DDBJ databases">
        <authorList>
            <person name="Broberg M."/>
        </authorList>
    </citation>
    <scope>NUCLEOTIDE SEQUENCE [LARGE SCALE GENOMIC DNA]</scope>
</reference>
<name>A0ABY6UFI4_BIOOC</name>
<organism evidence="2 3">
    <name type="scientific">Bionectria ochroleuca</name>
    <name type="common">Gliocladium roseum</name>
    <dbReference type="NCBI Taxonomy" id="29856"/>
    <lineage>
        <taxon>Eukaryota</taxon>
        <taxon>Fungi</taxon>
        <taxon>Dikarya</taxon>
        <taxon>Ascomycota</taxon>
        <taxon>Pezizomycotina</taxon>
        <taxon>Sordariomycetes</taxon>
        <taxon>Hypocreomycetidae</taxon>
        <taxon>Hypocreales</taxon>
        <taxon>Bionectriaceae</taxon>
        <taxon>Clonostachys</taxon>
    </lineage>
</organism>
<proteinExistence type="predicted"/>
<protein>
    <recommendedName>
        <fullName evidence="1">2EXR domain-containing protein</fullName>
    </recommendedName>
</protein>
<feature type="domain" description="2EXR" evidence="1">
    <location>
        <begin position="28"/>
        <end position="155"/>
    </location>
</feature>
<dbReference type="Pfam" id="PF20150">
    <property type="entry name" value="2EXR"/>
    <property type="match status" value="1"/>
</dbReference>
<dbReference type="InterPro" id="IPR045518">
    <property type="entry name" value="2EXR"/>
</dbReference>
<accession>A0ABY6UFI4</accession>
<evidence type="ECO:0000259" key="1">
    <source>
        <dbReference type="Pfam" id="PF20150"/>
    </source>
</evidence>
<evidence type="ECO:0000313" key="3">
    <source>
        <dbReference type="Proteomes" id="UP000766486"/>
    </source>
</evidence>